<comment type="caution">
    <text evidence="1">The sequence shown here is derived from an EMBL/GenBank/DDBJ whole genome shotgun (WGS) entry which is preliminary data.</text>
</comment>
<sequence>MVLRVGYVREHFSSPLLQFAEEDQRKTFTLVECPSGTGQLIGRLTDNQIDVAIALTDPLIAGIANGSSAYKLVGSYVETPLNWASIADLKDSTIGISRLGSGSQTMAYVMALQQKWPTDNLKFKINNDIRGLIDSVNDGSTSAFMWEWFTTKPYQDSGEVKFIGSVPTPWPSWMIAASTDPERAPSKALSAFLSKLTTHVRAFDSPEKRVKDDVEFIKDKFGYPEEDVVAWLKTVKYPENTAKISRKVLADTLGVLQQAGFVTTPDGGFNLETFVNPEVAVQED</sequence>
<accession>A0ACB8UAH7</accession>
<evidence type="ECO:0000313" key="1">
    <source>
        <dbReference type="EMBL" id="KAI0091246.1"/>
    </source>
</evidence>
<reference evidence="1" key="1">
    <citation type="journal article" date="2021" name="Environ. Microbiol.">
        <title>Gene family expansions and transcriptome signatures uncover fungal adaptations to wood decay.</title>
        <authorList>
            <person name="Hage H."/>
            <person name="Miyauchi S."/>
            <person name="Viragh M."/>
            <person name="Drula E."/>
            <person name="Min B."/>
            <person name="Chaduli D."/>
            <person name="Navarro D."/>
            <person name="Favel A."/>
            <person name="Norest M."/>
            <person name="Lesage-Meessen L."/>
            <person name="Balint B."/>
            <person name="Merenyi Z."/>
            <person name="de Eugenio L."/>
            <person name="Morin E."/>
            <person name="Martinez A.T."/>
            <person name="Baldrian P."/>
            <person name="Stursova M."/>
            <person name="Martinez M.J."/>
            <person name="Novotny C."/>
            <person name="Magnuson J.K."/>
            <person name="Spatafora J.W."/>
            <person name="Maurice S."/>
            <person name="Pangilinan J."/>
            <person name="Andreopoulos W."/>
            <person name="LaButti K."/>
            <person name="Hundley H."/>
            <person name="Na H."/>
            <person name="Kuo A."/>
            <person name="Barry K."/>
            <person name="Lipzen A."/>
            <person name="Henrissat B."/>
            <person name="Riley R."/>
            <person name="Ahrendt S."/>
            <person name="Nagy L.G."/>
            <person name="Grigoriev I.V."/>
            <person name="Martin F."/>
            <person name="Rosso M.N."/>
        </authorList>
    </citation>
    <scope>NUCLEOTIDE SEQUENCE</scope>
    <source>
        <strain evidence="1">CBS 384.51</strain>
    </source>
</reference>
<proteinExistence type="predicted"/>
<dbReference type="Proteomes" id="UP001055072">
    <property type="component" value="Unassembled WGS sequence"/>
</dbReference>
<gene>
    <name evidence="1" type="ORF">BDY19DRAFT_1040714</name>
</gene>
<evidence type="ECO:0000313" key="2">
    <source>
        <dbReference type="Proteomes" id="UP001055072"/>
    </source>
</evidence>
<organism evidence="1 2">
    <name type="scientific">Irpex rosettiformis</name>
    <dbReference type="NCBI Taxonomy" id="378272"/>
    <lineage>
        <taxon>Eukaryota</taxon>
        <taxon>Fungi</taxon>
        <taxon>Dikarya</taxon>
        <taxon>Basidiomycota</taxon>
        <taxon>Agaricomycotina</taxon>
        <taxon>Agaricomycetes</taxon>
        <taxon>Polyporales</taxon>
        <taxon>Irpicaceae</taxon>
        <taxon>Irpex</taxon>
    </lineage>
</organism>
<dbReference type="EMBL" id="MU274906">
    <property type="protein sequence ID" value="KAI0091246.1"/>
    <property type="molecule type" value="Genomic_DNA"/>
</dbReference>
<keyword evidence="2" id="KW-1185">Reference proteome</keyword>
<protein>
    <submittedName>
        <fullName evidence="1">Periplasmic binding protein-like II</fullName>
    </submittedName>
</protein>
<name>A0ACB8UAH7_9APHY</name>